<dbReference type="AlphaFoldDB" id="A0AA37Q2L7"/>
<dbReference type="PANTHER" id="PTHR30572:SF4">
    <property type="entry name" value="ABC TRANSPORTER PERMEASE YTRF"/>
    <property type="match status" value="1"/>
</dbReference>
<feature type="transmembrane region" description="Helical" evidence="7">
    <location>
        <begin position="21"/>
        <end position="45"/>
    </location>
</feature>
<comment type="caution">
    <text evidence="10">The sequence shown here is derived from an EMBL/GenBank/DDBJ whole genome shotgun (WGS) entry which is preliminary data.</text>
</comment>
<evidence type="ECO:0008006" key="12">
    <source>
        <dbReference type="Google" id="ProtNLM"/>
    </source>
</evidence>
<evidence type="ECO:0000256" key="5">
    <source>
        <dbReference type="ARBA" id="ARBA00023136"/>
    </source>
</evidence>
<feature type="transmembrane region" description="Helical" evidence="7">
    <location>
        <begin position="682"/>
        <end position="711"/>
    </location>
</feature>
<dbReference type="Pfam" id="PF02687">
    <property type="entry name" value="FtsX"/>
    <property type="match status" value="2"/>
</dbReference>
<dbReference type="EMBL" id="BRXS01000003">
    <property type="protein sequence ID" value="GLC25444.1"/>
    <property type="molecule type" value="Genomic_DNA"/>
</dbReference>
<evidence type="ECO:0000313" key="11">
    <source>
        <dbReference type="Proteomes" id="UP001161325"/>
    </source>
</evidence>
<protein>
    <recommendedName>
        <fullName evidence="12">Macrolide export ATP-binding/permease protein MacB</fullName>
    </recommendedName>
</protein>
<feature type="domain" description="ABC3 transporter permease C-terminal" evidence="8">
    <location>
        <begin position="689"/>
        <end position="802"/>
    </location>
</feature>
<dbReference type="RefSeq" id="WP_284349899.1">
    <property type="nucleotide sequence ID" value="NZ_BRXS01000003.1"/>
</dbReference>
<feature type="domain" description="ABC3 transporter permease C-terminal" evidence="8">
    <location>
        <begin position="291"/>
        <end position="402"/>
    </location>
</feature>
<accession>A0AA37Q2L7</accession>
<keyword evidence="5 7" id="KW-0472">Membrane</keyword>
<organism evidence="10 11">
    <name type="scientific">Roseisolibacter agri</name>
    <dbReference type="NCBI Taxonomy" id="2014610"/>
    <lineage>
        <taxon>Bacteria</taxon>
        <taxon>Pseudomonadati</taxon>
        <taxon>Gemmatimonadota</taxon>
        <taxon>Gemmatimonadia</taxon>
        <taxon>Gemmatimonadales</taxon>
        <taxon>Gemmatimonadaceae</taxon>
        <taxon>Roseisolibacter</taxon>
    </lineage>
</organism>
<gene>
    <name evidence="10" type="ORF">rosag_19570</name>
</gene>
<feature type="transmembrane region" description="Helical" evidence="7">
    <location>
        <begin position="336"/>
        <end position="359"/>
    </location>
</feature>
<feature type="transmembrane region" description="Helical" evidence="7">
    <location>
        <begin position="428"/>
        <end position="448"/>
    </location>
</feature>
<evidence type="ECO:0000256" key="1">
    <source>
        <dbReference type="ARBA" id="ARBA00004651"/>
    </source>
</evidence>
<feature type="transmembrane region" description="Helical" evidence="7">
    <location>
        <begin position="379"/>
        <end position="402"/>
    </location>
</feature>
<dbReference type="Pfam" id="PF12704">
    <property type="entry name" value="MacB_PCD"/>
    <property type="match status" value="2"/>
</dbReference>
<reference evidence="10" key="1">
    <citation type="submission" date="2022-08" db="EMBL/GenBank/DDBJ databases">
        <title>Draft genome sequencing of Roseisolibacter agri AW1220.</title>
        <authorList>
            <person name="Tobiishi Y."/>
            <person name="Tonouchi A."/>
        </authorList>
    </citation>
    <scope>NUCLEOTIDE SEQUENCE</scope>
    <source>
        <strain evidence="10">AW1220</strain>
    </source>
</reference>
<dbReference type="InterPro" id="IPR025857">
    <property type="entry name" value="MacB_PCD"/>
</dbReference>
<dbReference type="GO" id="GO:0022857">
    <property type="term" value="F:transmembrane transporter activity"/>
    <property type="evidence" value="ECO:0007669"/>
    <property type="project" value="TreeGrafter"/>
</dbReference>
<evidence type="ECO:0000259" key="9">
    <source>
        <dbReference type="Pfam" id="PF12704"/>
    </source>
</evidence>
<dbReference type="InterPro" id="IPR050250">
    <property type="entry name" value="Macrolide_Exporter_MacB"/>
</dbReference>
<feature type="domain" description="MacB-like periplasmic core" evidence="9">
    <location>
        <begin position="19"/>
        <end position="245"/>
    </location>
</feature>
<feature type="transmembrane region" description="Helical" evidence="7">
    <location>
        <begin position="773"/>
        <end position="792"/>
    </location>
</feature>
<feature type="transmembrane region" description="Helical" evidence="7">
    <location>
        <begin position="282"/>
        <end position="307"/>
    </location>
</feature>
<evidence type="ECO:0000313" key="10">
    <source>
        <dbReference type="EMBL" id="GLC25444.1"/>
    </source>
</evidence>
<keyword evidence="11" id="KW-1185">Reference proteome</keyword>
<evidence type="ECO:0000259" key="8">
    <source>
        <dbReference type="Pfam" id="PF02687"/>
    </source>
</evidence>
<keyword evidence="4 7" id="KW-1133">Transmembrane helix</keyword>
<dbReference type="Proteomes" id="UP001161325">
    <property type="component" value="Unassembled WGS sequence"/>
</dbReference>
<evidence type="ECO:0000256" key="6">
    <source>
        <dbReference type="ARBA" id="ARBA00038076"/>
    </source>
</evidence>
<comment type="similarity">
    <text evidence="6">Belongs to the ABC-4 integral membrane protein family.</text>
</comment>
<evidence type="ECO:0000256" key="3">
    <source>
        <dbReference type="ARBA" id="ARBA00022692"/>
    </source>
</evidence>
<proteinExistence type="inferred from homology"/>
<name>A0AA37Q2L7_9BACT</name>
<feature type="domain" description="MacB-like periplasmic core" evidence="9">
    <location>
        <begin position="428"/>
        <end position="641"/>
    </location>
</feature>
<evidence type="ECO:0000256" key="7">
    <source>
        <dbReference type="SAM" id="Phobius"/>
    </source>
</evidence>
<dbReference type="GO" id="GO:0005886">
    <property type="term" value="C:plasma membrane"/>
    <property type="evidence" value="ECO:0007669"/>
    <property type="project" value="UniProtKB-SubCell"/>
</dbReference>
<sequence>MFHDLRLAARRLARAPGFTAAAALTLALGIGANTTIFSLVSAVFLRPLAVAEPQRLVRVFSTWRQDGRTINSGALGYPDVRELAAQRGTFAGVAAFSNAKVAMGEGEAARTVQAALVTGEYFGVLGIRAAIGRAIGASDVGAPGASPIVVLSHALWRDRLGGDSSVVGRPVSLNGRAYTVVGVAPPTFRGTEIENVPELWVPLSQAQALGVTGPRGFERGSRWLHGLARLPAGVDRAAANAAVARLSKGWADAYPDTHRGWSLRLAAGGTLLAADPSEHTPVMIVFGALSVLALLVLAVTAANVANLQLARAATRRREVSLRVALGAGRWRLVREVLGESVVLAVIAGVLAAAIGSVGASLLPRLGLPPMIDLTPDGRILGYTALLSLATGVLFGLAPALWVTRGSLVTSIKDGAAGSGRSRSRLRGALVVGQMAVSMVLLVAAGLLLRTVSALRSADVGYEPSGVLAVTLDAGTRGYDRVRGVALYEGLLDRVRGLPGVKAATMHAIVPLSGNGMGTEVRLPTQNNAVQRTQYDVVTSDFLPTLGMRLADGRAIGDEDRAGAARTVVVNEAFARRAWPGERAVGQRIRLEGDSAGEATVVGMVRDARVQGLTEAPEPMLYFPMAQEWTSQMVLEVRVAAGAPHAVLGAVRRELAALDPNLPTGEVRTLEEVRTLAMFPARLMASLMTAFGVLALCVAAVGLAGVVAFAVAQRTREMGVRMALGAAGADVERLVVGEGVRLALVGLGVGLALAAGVTQLIASQLYGVGAADPATYLVVASVLGAVALLAAWVPARRAARVDPLEALRAE</sequence>
<dbReference type="PANTHER" id="PTHR30572">
    <property type="entry name" value="MEMBRANE COMPONENT OF TRANSPORTER-RELATED"/>
    <property type="match status" value="1"/>
</dbReference>
<evidence type="ECO:0000256" key="4">
    <source>
        <dbReference type="ARBA" id="ARBA00022989"/>
    </source>
</evidence>
<dbReference type="InterPro" id="IPR003838">
    <property type="entry name" value="ABC3_permease_C"/>
</dbReference>
<keyword evidence="3 7" id="KW-0812">Transmembrane</keyword>
<dbReference type="NCBIfam" id="TIGR03434">
    <property type="entry name" value="ADOP"/>
    <property type="match status" value="1"/>
</dbReference>
<feature type="transmembrane region" description="Helical" evidence="7">
    <location>
        <begin position="741"/>
        <end position="761"/>
    </location>
</feature>
<evidence type="ECO:0000256" key="2">
    <source>
        <dbReference type="ARBA" id="ARBA00022475"/>
    </source>
</evidence>
<keyword evidence="2" id="KW-1003">Cell membrane</keyword>
<comment type="subcellular location">
    <subcellularLocation>
        <location evidence="1">Cell membrane</location>
        <topology evidence="1">Multi-pass membrane protein</topology>
    </subcellularLocation>
</comment>
<dbReference type="InterPro" id="IPR017800">
    <property type="entry name" value="ADOP"/>
</dbReference>